<dbReference type="Proteomes" id="UP001445076">
    <property type="component" value="Unassembled WGS sequence"/>
</dbReference>
<dbReference type="GO" id="GO:0004930">
    <property type="term" value="F:G protein-coupled receptor activity"/>
    <property type="evidence" value="ECO:0007669"/>
    <property type="project" value="UniProtKB-KW"/>
</dbReference>
<reference evidence="15 16" key="1">
    <citation type="journal article" date="2024" name="BMC Genomics">
        <title>Genome assembly of redclaw crayfish (Cherax quadricarinatus) provides insights into its immune adaptation and hypoxia tolerance.</title>
        <authorList>
            <person name="Liu Z."/>
            <person name="Zheng J."/>
            <person name="Li H."/>
            <person name="Fang K."/>
            <person name="Wang S."/>
            <person name="He J."/>
            <person name="Zhou D."/>
            <person name="Weng S."/>
            <person name="Chi M."/>
            <person name="Gu Z."/>
            <person name="He J."/>
            <person name="Li F."/>
            <person name="Wang M."/>
        </authorList>
    </citation>
    <scope>NUCLEOTIDE SEQUENCE [LARGE SCALE GENOMIC DNA]</scope>
    <source>
        <strain evidence="15">ZL_2023a</strain>
    </source>
</reference>
<feature type="region of interest" description="Disordered" evidence="10">
    <location>
        <begin position="1028"/>
        <end position="1110"/>
    </location>
</feature>
<name>A0AAW0WVF1_CHEQU</name>
<dbReference type="InterPro" id="IPR046338">
    <property type="entry name" value="GAIN_dom_sf"/>
</dbReference>
<keyword evidence="16" id="KW-1185">Reference proteome</keyword>
<feature type="transmembrane region" description="Helical" evidence="11">
    <location>
        <begin position="647"/>
        <end position="668"/>
    </location>
</feature>
<evidence type="ECO:0000256" key="1">
    <source>
        <dbReference type="ARBA" id="ARBA00004141"/>
    </source>
</evidence>
<comment type="subcellular location">
    <subcellularLocation>
        <location evidence="1">Membrane</location>
        <topology evidence="1">Multi-pass membrane protein</topology>
    </subcellularLocation>
</comment>
<evidence type="ECO:0000256" key="8">
    <source>
        <dbReference type="ARBA" id="ARBA00023224"/>
    </source>
</evidence>
<keyword evidence="3 11" id="KW-1133">Transmembrane helix</keyword>
<protein>
    <submittedName>
        <fullName evidence="15">Uncharacterized protein</fullName>
    </submittedName>
</protein>
<evidence type="ECO:0000256" key="7">
    <source>
        <dbReference type="ARBA" id="ARBA00023170"/>
    </source>
</evidence>
<keyword evidence="2 11" id="KW-0812">Transmembrane</keyword>
<dbReference type="EMBL" id="JARKIK010000061">
    <property type="protein sequence ID" value="KAK8731386.1"/>
    <property type="molecule type" value="Genomic_DNA"/>
</dbReference>
<dbReference type="PROSITE" id="PS50261">
    <property type="entry name" value="G_PROTEIN_RECEP_F2_4"/>
    <property type="match status" value="1"/>
</dbReference>
<feature type="compositionally biased region" description="Basic and acidic residues" evidence="10">
    <location>
        <begin position="807"/>
        <end position="820"/>
    </location>
</feature>
<evidence type="ECO:0000256" key="6">
    <source>
        <dbReference type="ARBA" id="ARBA00023157"/>
    </source>
</evidence>
<dbReference type="InterPro" id="IPR000203">
    <property type="entry name" value="GPS"/>
</dbReference>
<keyword evidence="6" id="KW-1015">Disulfide bond</keyword>
<evidence type="ECO:0000256" key="12">
    <source>
        <dbReference type="SAM" id="SignalP"/>
    </source>
</evidence>
<dbReference type="PRINTS" id="PR00249">
    <property type="entry name" value="GPCRSECRETIN"/>
</dbReference>
<feature type="transmembrane region" description="Helical" evidence="11">
    <location>
        <begin position="680"/>
        <end position="701"/>
    </location>
</feature>
<dbReference type="Gene3D" id="4.10.1240.10">
    <property type="entry name" value="GPCR, family 2, extracellular hormone receptor domain"/>
    <property type="match status" value="1"/>
</dbReference>
<feature type="transmembrane region" description="Helical" evidence="11">
    <location>
        <begin position="1123"/>
        <end position="1145"/>
    </location>
</feature>
<feature type="transmembrane region" description="Helical" evidence="11">
    <location>
        <begin position="1151"/>
        <end position="1172"/>
    </location>
</feature>
<evidence type="ECO:0000313" key="16">
    <source>
        <dbReference type="Proteomes" id="UP001445076"/>
    </source>
</evidence>
<dbReference type="SMART" id="SM00303">
    <property type="entry name" value="GPS"/>
    <property type="match status" value="1"/>
</dbReference>
<keyword evidence="8" id="KW-0807">Transducer</keyword>
<dbReference type="InterPro" id="IPR002110">
    <property type="entry name" value="Ankyrin_rpt"/>
</dbReference>
<dbReference type="PROSITE" id="PS50221">
    <property type="entry name" value="GAIN_B"/>
    <property type="match status" value="1"/>
</dbReference>
<keyword evidence="4" id="KW-0297">G-protein coupled receptor</keyword>
<dbReference type="PANTHER" id="PTHR12011:SF347">
    <property type="entry name" value="FI21270P1-RELATED"/>
    <property type="match status" value="1"/>
</dbReference>
<proteinExistence type="predicted"/>
<dbReference type="PROSITE" id="PS50297">
    <property type="entry name" value="ANK_REP_REGION"/>
    <property type="match status" value="3"/>
</dbReference>
<organism evidence="15 16">
    <name type="scientific">Cherax quadricarinatus</name>
    <name type="common">Australian red claw crayfish</name>
    <dbReference type="NCBI Taxonomy" id="27406"/>
    <lineage>
        <taxon>Eukaryota</taxon>
        <taxon>Metazoa</taxon>
        <taxon>Ecdysozoa</taxon>
        <taxon>Arthropoda</taxon>
        <taxon>Crustacea</taxon>
        <taxon>Multicrustacea</taxon>
        <taxon>Malacostraca</taxon>
        <taxon>Eumalacostraca</taxon>
        <taxon>Eucarida</taxon>
        <taxon>Decapoda</taxon>
        <taxon>Pleocyemata</taxon>
        <taxon>Astacidea</taxon>
        <taxon>Parastacoidea</taxon>
        <taxon>Parastacidae</taxon>
        <taxon>Cherax</taxon>
    </lineage>
</organism>
<dbReference type="AlphaFoldDB" id="A0AAW0WVF1"/>
<feature type="domain" description="GAIN-B" evidence="13">
    <location>
        <begin position="421"/>
        <end position="600"/>
    </location>
</feature>
<keyword evidence="9" id="KW-0040">ANK repeat</keyword>
<dbReference type="GO" id="GO:0005886">
    <property type="term" value="C:plasma membrane"/>
    <property type="evidence" value="ECO:0007669"/>
    <property type="project" value="UniProtKB-SubCell"/>
</dbReference>
<evidence type="ECO:0000256" key="4">
    <source>
        <dbReference type="ARBA" id="ARBA00023040"/>
    </source>
</evidence>
<feature type="signal peptide" evidence="12">
    <location>
        <begin position="1"/>
        <end position="23"/>
    </location>
</feature>
<dbReference type="InterPro" id="IPR036770">
    <property type="entry name" value="Ankyrin_rpt-contain_sf"/>
</dbReference>
<dbReference type="Gene3D" id="1.20.1070.10">
    <property type="entry name" value="Rhodopsin 7-helix transmembrane proteins"/>
    <property type="match status" value="2"/>
</dbReference>
<evidence type="ECO:0000256" key="9">
    <source>
        <dbReference type="PROSITE-ProRule" id="PRU00023"/>
    </source>
</evidence>
<sequence length="1181" mass="130235">MNCCVLRMDVVLLVSLLCPQAHGVMNVIDAVKLGYLSRAVTLLARGEDVHAIDTIGWTALHSAAHMGQTELIKLLLDYNATLDSPEPNYGKTALHLAAYNGHEAAVATLLDAGANLEATDINGQTPLHLATWKGRTRVILQLLSHGAQVDAQDRRGSTPIFLATIKNMEEAVEELLPFCPDLRLPDSQGRTVSQYARDANLTILTILEDHASHPCNTHKPQRQAKRLVITEKGRSCPRGERHYPGDDRWSSSWWLRETPAGQALPIPCPPGANGTATWTCRPDATWERTPILSQCKAVIFSGWREALDDGDNVTAAQILMSMSSSLQDVTLAPGDLLTLVHILATLQDKHNQDLHNLTTLSGAYNLARVFMEGMMVAVNTMFSVPGLWWGLAPEQRATTSSLLQTSLTSAAVSLAYLQKAPTKTFTQQKLQVKVIQQPTAYFMKESGRSYTHPHFNLTTITLPHHFYDGYLQPLTTVKVVFFSFTDLHCTSNTLPCDPKQVKAERDLPAKGQVNSAIIGATVGDKTWHAALGEVVEVQLEHVYSGDTFALGVPTCVWWDEVSSSWATHGCRLAHTSANYSVCHCDHLTNLALITDVNDVIDTTSVLFYVMKCVSKVGCVVAVVSLALCVMCFVGFREVRGRASSVVHANMSLCLLGTELLVLGGLDAIHRPVACTVVAAFLHYLFLATFTWSAIEALHLYLSFVKVWKAGMGLVKYYLCVGYLVPLVYVSITLALTHTVGYGAPTACWLAPRGLIWTFAAPLAVILLVNVSALVMTMRAAWWGEDPEHTHHCHRGSGDNTLRGSGDTTRRGSGDTARRGSGDTAPRGSGNTTRRGSRDTTLCERLSVDTSHLERPPGDTDHLQNLSGDTNCLEKMQGNTNYLEKSSRDTDHSEKQPGDTDWFEKQPEDTKQLENQQRDTDWIGMQPGGNGGLEKQPEDTDWFEKQPGDTNQLDKKPGDTNQLEKLPGDTNQVEKQPEDINWLEKQVGYNSWLQRQAKCNRRKGRRLGYTSWLKKLPGYINQLEKQAENTNQLEKQSGDTTQFDKKTGDTKQLERQPGNEKERGDTGGSDKCSVNTRLHETQPGNTEKLEKSWDGSGSKGAGENKHQEEEAVEPLGRAGVGRRLFSSLTVLLLLCLTWLSGFLYYIHGTLAMAVVFTLVNSVLGVAIFLLHVVKNEYIMHEV</sequence>
<feature type="compositionally biased region" description="Basic and acidic residues" evidence="10">
    <location>
        <begin position="1041"/>
        <end position="1064"/>
    </location>
</feature>
<dbReference type="GO" id="GO:0007166">
    <property type="term" value="P:cell surface receptor signaling pathway"/>
    <property type="evidence" value="ECO:0007669"/>
    <property type="project" value="InterPro"/>
</dbReference>
<feature type="compositionally biased region" description="Basic and acidic residues" evidence="10">
    <location>
        <begin position="884"/>
        <end position="920"/>
    </location>
</feature>
<evidence type="ECO:0000256" key="10">
    <source>
        <dbReference type="SAM" id="MobiDB-lite"/>
    </source>
</evidence>
<feature type="domain" description="G-protein coupled receptors family 2 profile 2" evidence="14">
    <location>
        <begin position="610"/>
        <end position="779"/>
    </location>
</feature>
<evidence type="ECO:0000256" key="3">
    <source>
        <dbReference type="ARBA" id="ARBA00022989"/>
    </source>
</evidence>
<keyword evidence="12" id="KW-0732">Signal</keyword>
<evidence type="ECO:0000259" key="13">
    <source>
        <dbReference type="PROSITE" id="PS50221"/>
    </source>
</evidence>
<comment type="caution">
    <text evidence="15">The sequence shown here is derived from an EMBL/GenBank/DDBJ whole genome shotgun (WGS) entry which is preliminary data.</text>
</comment>
<feature type="compositionally biased region" description="Polar residues" evidence="10">
    <location>
        <begin position="958"/>
        <end position="973"/>
    </location>
</feature>
<keyword evidence="7" id="KW-0675">Receptor</keyword>
<dbReference type="SUPFAM" id="SSF48403">
    <property type="entry name" value="Ankyrin repeat"/>
    <property type="match status" value="1"/>
</dbReference>
<gene>
    <name evidence="15" type="ORF">OTU49_007582</name>
</gene>
<feature type="chain" id="PRO_5043979447" evidence="12">
    <location>
        <begin position="24"/>
        <end position="1181"/>
    </location>
</feature>
<dbReference type="InterPro" id="IPR036445">
    <property type="entry name" value="GPCR_2_extracell_dom_sf"/>
</dbReference>
<feature type="compositionally biased region" description="Polar residues" evidence="10">
    <location>
        <begin position="1028"/>
        <end position="1040"/>
    </location>
</feature>
<dbReference type="SMART" id="SM00248">
    <property type="entry name" value="ANK"/>
    <property type="match status" value="4"/>
</dbReference>
<feature type="compositionally biased region" description="Basic and acidic residues" evidence="10">
    <location>
        <begin position="934"/>
        <end position="957"/>
    </location>
</feature>
<feature type="transmembrane region" description="Helical" evidence="11">
    <location>
        <begin position="713"/>
        <end position="735"/>
    </location>
</feature>
<feature type="compositionally biased region" description="Basic and acidic residues" evidence="10">
    <location>
        <begin position="850"/>
        <end position="861"/>
    </location>
</feature>
<dbReference type="Pfam" id="PF01825">
    <property type="entry name" value="GPS"/>
    <property type="match status" value="1"/>
</dbReference>
<dbReference type="Gene3D" id="2.60.220.50">
    <property type="match status" value="1"/>
</dbReference>
<evidence type="ECO:0000256" key="5">
    <source>
        <dbReference type="ARBA" id="ARBA00023136"/>
    </source>
</evidence>
<dbReference type="PANTHER" id="PTHR12011">
    <property type="entry name" value="ADHESION G-PROTEIN COUPLED RECEPTOR"/>
    <property type="match status" value="1"/>
</dbReference>
<dbReference type="Gene3D" id="1.25.40.20">
    <property type="entry name" value="Ankyrin repeat-containing domain"/>
    <property type="match status" value="2"/>
</dbReference>
<feature type="repeat" description="ANK" evidence="9">
    <location>
        <begin position="89"/>
        <end position="121"/>
    </location>
</feature>
<feature type="non-terminal residue" evidence="15">
    <location>
        <position position="1181"/>
    </location>
</feature>
<keyword evidence="5 11" id="KW-0472">Membrane</keyword>
<dbReference type="InterPro" id="IPR017981">
    <property type="entry name" value="GPCR_2-like_7TM"/>
</dbReference>
<evidence type="ECO:0000256" key="11">
    <source>
        <dbReference type="SAM" id="Phobius"/>
    </source>
</evidence>
<dbReference type="PRINTS" id="PR01415">
    <property type="entry name" value="ANKYRIN"/>
</dbReference>
<feature type="region of interest" description="Disordered" evidence="10">
    <location>
        <begin position="788"/>
        <end position="974"/>
    </location>
</feature>
<dbReference type="InterPro" id="IPR000832">
    <property type="entry name" value="GPCR_2_secretin-like"/>
</dbReference>
<dbReference type="Pfam" id="PF00002">
    <property type="entry name" value="7tm_2"/>
    <property type="match status" value="1"/>
</dbReference>
<dbReference type="InterPro" id="IPR057244">
    <property type="entry name" value="GAIN_B"/>
</dbReference>
<dbReference type="Pfam" id="PF12796">
    <property type="entry name" value="Ank_2"/>
    <property type="match status" value="2"/>
</dbReference>
<feature type="repeat" description="ANK" evidence="9">
    <location>
        <begin position="122"/>
        <end position="154"/>
    </location>
</feature>
<evidence type="ECO:0000313" key="15">
    <source>
        <dbReference type="EMBL" id="KAK8731386.1"/>
    </source>
</evidence>
<accession>A0AAW0WVF1</accession>
<feature type="transmembrane region" description="Helical" evidence="11">
    <location>
        <begin position="613"/>
        <end position="635"/>
    </location>
</feature>
<evidence type="ECO:0000256" key="2">
    <source>
        <dbReference type="ARBA" id="ARBA00022692"/>
    </source>
</evidence>
<evidence type="ECO:0000259" key="14">
    <source>
        <dbReference type="PROSITE" id="PS50261"/>
    </source>
</evidence>
<feature type="transmembrane region" description="Helical" evidence="11">
    <location>
        <begin position="755"/>
        <end position="775"/>
    </location>
</feature>
<dbReference type="PROSITE" id="PS50088">
    <property type="entry name" value="ANK_REPEAT"/>
    <property type="match status" value="3"/>
</dbReference>
<feature type="repeat" description="ANK" evidence="9">
    <location>
        <begin position="55"/>
        <end position="87"/>
    </location>
</feature>